<dbReference type="GO" id="GO:0008270">
    <property type="term" value="F:zinc ion binding"/>
    <property type="evidence" value="ECO:0007669"/>
    <property type="project" value="InterPro"/>
</dbReference>
<dbReference type="Pfam" id="PF13041">
    <property type="entry name" value="PPR_2"/>
    <property type="match status" value="5"/>
</dbReference>
<feature type="repeat" description="PPR" evidence="4">
    <location>
        <begin position="220"/>
        <end position="254"/>
    </location>
</feature>
<evidence type="ECO:0000256" key="2">
    <source>
        <dbReference type="ARBA" id="ARBA00022737"/>
    </source>
</evidence>
<dbReference type="FunFam" id="1.25.40.10:FF:000780">
    <property type="entry name" value="Pentatricopeptide repeat-containing protein isoform A"/>
    <property type="match status" value="1"/>
</dbReference>
<evidence type="ECO:0000259" key="5">
    <source>
        <dbReference type="Pfam" id="PF14432"/>
    </source>
</evidence>
<comment type="similarity">
    <text evidence="1">Belongs to the PPR family. PCMP-H subfamily.</text>
</comment>
<name>A0AAD8HP60_9APIA</name>
<sequence>MKHCRSIPLARKLHAQLINLGIISSTFLQNSLIYMYSNCGLIDDATRVFQCMEFSNVFSHNTLINGLCDSGRIKEARKLFDEMPERDVVSWNSIMSGYFRNGRADYTVKVFAEMITSGSCVPDQFCFSCVMKACASLGYVKLASQVHGLLEKFDLGRDNSVDSSIIDMYIKCGDLGSAEKVFLRIEDPNFFCWNSMIYGYSKLYGVERAMNLFNQMPKRDSVSWSTMISILSQNKNSLETLNMFYEMCGQGFRPNSMTYASVLSACGNICDADWGAHLHARIVRMEHSIDLYVGCGLIDMYGKCGYLRAARQVFDNLIEKNVVAWTSLIGGLAQSGHEEEAIVLFKQMREVPVSCDKFTLATVIGVCSSIKEISLGRQLHGFGAKIGADVCVTVGNALVTMYAKCGDVGSANHAFDMMPVKDIISWTAMVSAFSQIGKVEKAREYFNEMPDRNVITWNSMIATYIQHGYFEDGLNLYNVMRQKGVKPDWITFASAISSCAHSAVLKLGIQIIAVAEKSGFGIDVAVKNSSLSLYSRCGQIEEARKVFESMIVKDLISWNSMMTGYAQSGQGREVIDVFESMLKMGIAPDHISYVSVLSGCSHSGLLPEGKHYFNRMTKDHAISPTLEHFACMVDLLGRAGLLEEAHNLINDMPLEPNAFIWGALLGACRIYGNAELGEIALKKLMVLDAEDSGSYILLSNIYSDAGKLKGVLDVRKLMREKGIKKNPGCSWIEVDNRVHVFTVDDISHPQIREIYVKLEEIIKKIKDTGKYTNEIGYTRPMSYHSEKIAVAYGLLTLPPWMPIHVMKNLRICRDCHLVMKLTSLVMSRELIVRDANRFHHFKDGACSCKDYW</sequence>
<keyword evidence="2" id="KW-0677">Repeat</keyword>
<feature type="domain" description="DYW" evidence="5">
    <location>
        <begin position="782"/>
        <end position="852"/>
    </location>
</feature>
<feature type="repeat" description="PPR" evidence="4">
    <location>
        <begin position="422"/>
        <end position="452"/>
    </location>
</feature>
<dbReference type="FunFam" id="1.25.40.10:FF:000144">
    <property type="entry name" value="Pentatricopeptide repeat-containing protein, mitochondrial"/>
    <property type="match status" value="1"/>
</dbReference>
<dbReference type="FunFam" id="1.25.40.10:FF:000488">
    <property type="entry name" value="Pentatricopeptide repeat-containing protein, mitochondrial"/>
    <property type="match status" value="1"/>
</dbReference>
<dbReference type="PANTHER" id="PTHR47926">
    <property type="entry name" value="PENTATRICOPEPTIDE REPEAT-CONTAINING PROTEIN"/>
    <property type="match status" value="1"/>
</dbReference>
<dbReference type="InterPro" id="IPR046960">
    <property type="entry name" value="PPR_At4g14850-like_plant"/>
</dbReference>
<proteinExistence type="inferred from homology"/>
<dbReference type="InterPro" id="IPR046849">
    <property type="entry name" value="E2_motif"/>
</dbReference>
<dbReference type="FunFam" id="1.25.40.10:FF:000366">
    <property type="entry name" value="Pentatricopeptide (PPR) repeat-containing protein"/>
    <property type="match status" value="1"/>
</dbReference>
<evidence type="ECO:0000313" key="7">
    <source>
        <dbReference type="Proteomes" id="UP001237642"/>
    </source>
</evidence>
<feature type="repeat" description="PPR" evidence="4">
    <location>
        <begin position="56"/>
        <end position="90"/>
    </location>
</feature>
<protein>
    <submittedName>
        <fullName evidence="6">Pentatricopeptide repeat-containing protein</fullName>
    </submittedName>
</protein>
<evidence type="ECO:0000256" key="4">
    <source>
        <dbReference type="PROSITE-ProRule" id="PRU00708"/>
    </source>
</evidence>
<dbReference type="FunFam" id="1.25.40.10:FF:000442">
    <property type="entry name" value="Pentatricopeptide repeat-containing protein At3g49710"/>
    <property type="match status" value="1"/>
</dbReference>
<dbReference type="EMBL" id="JAUIZM010000008">
    <property type="protein sequence ID" value="KAK1369853.1"/>
    <property type="molecule type" value="Genomic_DNA"/>
</dbReference>
<evidence type="ECO:0000256" key="1">
    <source>
        <dbReference type="ARBA" id="ARBA00006643"/>
    </source>
</evidence>
<dbReference type="NCBIfam" id="TIGR00756">
    <property type="entry name" value="PPR"/>
    <property type="match status" value="7"/>
</dbReference>
<dbReference type="InterPro" id="IPR046848">
    <property type="entry name" value="E_motif"/>
</dbReference>
<dbReference type="InterPro" id="IPR002885">
    <property type="entry name" value="PPR_rpt"/>
</dbReference>
<feature type="repeat" description="PPR" evidence="4">
    <location>
        <begin position="554"/>
        <end position="588"/>
    </location>
</feature>
<reference evidence="6" key="2">
    <citation type="submission" date="2023-05" db="EMBL/GenBank/DDBJ databases">
        <authorList>
            <person name="Schelkunov M.I."/>
        </authorList>
    </citation>
    <scope>NUCLEOTIDE SEQUENCE</scope>
    <source>
        <strain evidence="6">Hsosn_3</strain>
        <tissue evidence="6">Leaf</tissue>
    </source>
</reference>
<dbReference type="Pfam" id="PF14432">
    <property type="entry name" value="DYW_deaminase"/>
    <property type="match status" value="1"/>
</dbReference>
<reference evidence="6" key="1">
    <citation type="submission" date="2023-02" db="EMBL/GenBank/DDBJ databases">
        <title>Genome of toxic invasive species Heracleum sosnowskyi carries increased number of genes despite the absence of recent whole-genome duplications.</title>
        <authorList>
            <person name="Schelkunov M."/>
            <person name="Shtratnikova V."/>
            <person name="Makarenko M."/>
            <person name="Klepikova A."/>
            <person name="Omelchenko D."/>
            <person name="Novikova G."/>
            <person name="Obukhova E."/>
            <person name="Bogdanov V."/>
            <person name="Penin A."/>
            <person name="Logacheva M."/>
        </authorList>
    </citation>
    <scope>NUCLEOTIDE SEQUENCE</scope>
    <source>
        <strain evidence="6">Hsosn_3</strain>
        <tissue evidence="6">Leaf</tissue>
    </source>
</reference>
<dbReference type="Pfam" id="PF01535">
    <property type="entry name" value="PPR"/>
    <property type="match status" value="5"/>
</dbReference>
<dbReference type="Gene3D" id="1.25.40.10">
    <property type="entry name" value="Tetratricopeptide repeat domain"/>
    <property type="match status" value="7"/>
</dbReference>
<dbReference type="InterPro" id="IPR032867">
    <property type="entry name" value="DYW_dom"/>
</dbReference>
<comment type="caution">
    <text evidence="6">The sequence shown here is derived from an EMBL/GenBank/DDBJ whole genome shotgun (WGS) entry which is preliminary data.</text>
</comment>
<feature type="repeat" description="PPR" evidence="4">
    <location>
        <begin position="189"/>
        <end position="219"/>
    </location>
</feature>
<feature type="repeat" description="PPR" evidence="4">
    <location>
        <begin position="453"/>
        <end position="487"/>
    </location>
</feature>
<evidence type="ECO:0000256" key="3">
    <source>
        <dbReference type="ARBA" id="ARBA00022946"/>
    </source>
</evidence>
<dbReference type="Pfam" id="PF12854">
    <property type="entry name" value="PPR_1"/>
    <property type="match status" value="1"/>
</dbReference>
<dbReference type="PROSITE" id="PS51375">
    <property type="entry name" value="PPR"/>
    <property type="match status" value="7"/>
</dbReference>
<gene>
    <name evidence="6" type="ORF">POM88_035945</name>
</gene>
<keyword evidence="7" id="KW-1185">Reference proteome</keyword>
<dbReference type="Pfam" id="PF20430">
    <property type="entry name" value="Eplus_motif"/>
    <property type="match status" value="1"/>
</dbReference>
<dbReference type="PANTHER" id="PTHR47926:SF370">
    <property type="entry name" value="DYW DOMAIN-CONTAINING PROTEIN"/>
    <property type="match status" value="1"/>
</dbReference>
<dbReference type="Proteomes" id="UP001237642">
    <property type="component" value="Unassembled WGS sequence"/>
</dbReference>
<feature type="repeat" description="PPR" evidence="4">
    <location>
        <begin position="321"/>
        <end position="355"/>
    </location>
</feature>
<dbReference type="GO" id="GO:0003723">
    <property type="term" value="F:RNA binding"/>
    <property type="evidence" value="ECO:0007669"/>
    <property type="project" value="InterPro"/>
</dbReference>
<dbReference type="InterPro" id="IPR011990">
    <property type="entry name" value="TPR-like_helical_dom_sf"/>
</dbReference>
<dbReference type="AlphaFoldDB" id="A0AAD8HP60"/>
<evidence type="ECO:0000313" key="6">
    <source>
        <dbReference type="EMBL" id="KAK1369853.1"/>
    </source>
</evidence>
<dbReference type="GO" id="GO:0009451">
    <property type="term" value="P:RNA modification"/>
    <property type="evidence" value="ECO:0007669"/>
    <property type="project" value="InterPro"/>
</dbReference>
<keyword evidence="3" id="KW-0809">Transit peptide</keyword>
<accession>A0AAD8HP60</accession>
<dbReference type="Pfam" id="PF20431">
    <property type="entry name" value="E_motif"/>
    <property type="match status" value="1"/>
</dbReference>
<organism evidence="6 7">
    <name type="scientific">Heracleum sosnowskyi</name>
    <dbReference type="NCBI Taxonomy" id="360622"/>
    <lineage>
        <taxon>Eukaryota</taxon>
        <taxon>Viridiplantae</taxon>
        <taxon>Streptophyta</taxon>
        <taxon>Embryophyta</taxon>
        <taxon>Tracheophyta</taxon>
        <taxon>Spermatophyta</taxon>
        <taxon>Magnoliopsida</taxon>
        <taxon>eudicotyledons</taxon>
        <taxon>Gunneridae</taxon>
        <taxon>Pentapetalae</taxon>
        <taxon>asterids</taxon>
        <taxon>campanulids</taxon>
        <taxon>Apiales</taxon>
        <taxon>Apiaceae</taxon>
        <taxon>Apioideae</taxon>
        <taxon>apioid superclade</taxon>
        <taxon>Tordylieae</taxon>
        <taxon>Tordyliinae</taxon>
        <taxon>Heracleum</taxon>
    </lineage>
</organism>